<evidence type="ECO:0000256" key="6">
    <source>
        <dbReference type="ARBA" id="ARBA00022989"/>
    </source>
</evidence>
<dbReference type="AlphaFoldDB" id="A0AAJ3YW35"/>
<feature type="transmembrane region" description="Helical" evidence="14">
    <location>
        <begin position="30"/>
        <end position="52"/>
    </location>
</feature>
<evidence type="ECO:0000256" key="5">
    <source>
        <dbReference type="ARBA" id="ARBA00022723"/>
    </source>
</evidence>
<comment type="subcellular location">
    <subcellularLocation>
        <location evidence="1 14">Cell membrane</location>
        <topology evidence="1 14">Multi-pass membrane protein</topology>
    </subcellularLocation>
</comment>
<evidence type="ECO:0000313" key="16">
    <source>
        <dbReference type="Proteomes" id="UP000288675"/>
    </source>
</evidence>
<dbReference type="Proteomes" id="UP000288675">
    <property type="component" value="Chromosome"/>
</dbReference>
<evidence type="ECO:0000256" key="2">
    <source>
        <dbReference type="ARBA" id="ARBA00022448"/>
    </source>
</evidence>
<keyword evidence="5 14" id="KW-0479">Metal-binding</keyword>
<dbReference type="GO" id="GO:0046872">
    <property type="term" value="F:metal ion binding"/>
    <property type="evidence" value="ECO:0007669"/>
    <property type="project" value="UniProtKB-KW"/>
</dbReference>
<evidence type="ECO:0000256" key="11">
    <source>
        <dbReference type="ARBA" id="ARBA00035120"/>
    </source>
</evidence>
<dbReference type="Pfam" id="PF02537">
    <property type="entry name" value="CRCB"/>
    <property type="match status" value="1"/>
</dbReference>
<comment type="catalytic activity">
    <reaction evidence="12">
        <text>fluoride(in) = fluoride(out)</text>
        <dbReference type="Rhea" id="RHEA:76159"/>
        <dbReference type="ChEBI" id="CHEBI:17051"/>
    </reaction>
    <physiologicalReaction direction="left-to-right" evidence="12">
        <dbReference type="Rhea" id="RHEA:76160"/>
    </physiologicalReaction>
</comment>
<dbReference type="KEGG" id="bgy:BGLY_1063"/>
<evidence type="ECO:0000256" key="10">
    <source>
        <dbReference type="ARBA" id="ARBA00023303"/>
    </source>
</evidence>
<keyword evidence="4 14" id="KW-0812">Transmembrane</keyword>
<keyword evidence="9 14" id="KW-0472">Membrane</keyword>
<evidence type="ECO:0000256" key="8">
    <source>
        <dbReference type="ARBA" id="ARBA00023065"/>
    </source>
</evidence>
<organism evidence="15 16">
    <name type="scientific">Bacillus glycinifermentans</name>
    <dbReference type="NCBI Taxonomy" id="1664069"/>
    <lineage>
        <taxon>Bacteria</taxon>
        <taxon>Bacillati</taxon>
        <taxon>Bacillota</taxon>
        <taxon>Bacilli</taxon>
        <taxon>Bacillales</taxon>
        <taxon>Bacillaceae</taxon>
        <taxon>Bacillus</taxon>
    </lineage>
</organism>
<evidence type="ECO:0000256" key="1">
    <source>
        <dbReference type="ARBA" id="ARBA00004651"/>
    </source>
</evidence>
<reference evidence="15 16" key="1">
    <citation type="submission" date="2019-01" db="EMBL/GenBank/DDBJ databases">
        <title>Genome sequence of Bacillus glycinifermentans SRCM103574.</title>
        <authorList>
            <person name="Kong H.-J."/>
            <person name="Jeong S.-Y."/>
            <person name="Jeong D.-Y."/>
        </authorList>
    </citation>
    <scope>NUCLEOTIDE SEQUENCE [LARGE SCALE GENOMIC DNA]</scope>
    <source>
        <strain evidence="15 16">SRCM103574</strain>
    </source>
</reference>
<keyword evidence="2 14" id="KW-0813">Transport</keyword>
<evidence type="ECO:0000256" key="9">
    <source>
        <dbReference type="ARBA" id="ARBA00023136"/>
    </source>
</evidence>
<evidence type="ECO:0000256" key="13">
    <source>
        <dbReference type="ARBA" id="ARBA00049940"/>
    </source>
</evidence>
<dbReference type="InterPro" id="IPR003691">
    <property type="entry name" value="FluC"/>
</dbReference>
<sequence>MKPYVAVFIGGTLGSLFRYAVNTSIGGAFFPWPTFIENASGSLLLGLLTGFFSSRAKHNLIQLMLGTGFCGGYTTMSAFSKETALILHSSSPHIGVVYLAASLLSGLCLAFIGIVFGTRIGQNKERYES</sequence>
<comment type="similarity">
    <text evidence="11 14">Belongs to the fluoride channel Fluc/FEX (TC 1.A.43) family.</text>
</comment>
<keyword evidence="6 14" id="KW-1133">Transmembrane helix</keyword>
<dbReference type="GeneID" id="82852165"/>
<evidence type="ECO:0000256" key="12">
    <source>
        <dbReference type="ARBA" id="ARBA00035585"/>
    </source>
</evidence>
<keyword evidence="3 14" id="KW-1003">Cell membrane</keyword>
<feature type="transmembrane region" description="Helical" evidence="14">
    <location>
        <begin position="59"/>
        <end position="76"/>
    </location>
</feature>
<accession>A0AAJ3YW35</accession>
<dbReference type="PANTHER" id="PTHR28259:SF16">
    <property type="entry name" value="FLUORIDE-SPECIFIC ION CHANNEL FLUC 2"/>
    <property type="match status" value="1"/>
</dbReference>
<feature type="transmembrane region" description="Helical" evidence="14">
    <location>
        <begin position="96"/>
        <end position="116"/>
    </location>
</feature>
<protein>
    <recommendedName>
        <fullName evidence="14">Fluoride-specific ion channel FluC</fullName>
    </recommendedName>
</protein>
<dbReference type="GO" id="GO:0005886">
    <property type="term" value="C:plasma membrane"/>
    <property type="evidence" value="ECO:0007669"/>
    <property type="project" value="UniProtKB-SubCell"/>
</dbReference>
<evidence type="ECO:0000256" key="4">
    <source>
        <dbReference type="ARBA" id="ARBA00022692"/>
    </source>
</evidence>
<comment type="function">
    <text evidence="13 14">Fluoride-specific ion channel. Important for reducing fluoride concentration in the cell, thus reducing its toxicity.</text>
</comment>
<proteinExistence type="inferred from homology"/>
<evidence type="ECO:0000313" key="15">
    <source>
        <dbReference type="EMBL" id="QAT64442.1"/>
    </source>
</evidence>
<dbReference type="GO" id="GO:0140114">
    <property type="term" value="P:cellular detoxification of fluoride"/>
    <property type="evidence" value="ECO:0007669"/>
    <property type="project" value="UniProtKB-UniRule"/>
</dbReference>
<evidence type="ECO:0000256" key="3">
    <source>
        <dbReference type="ARBA" id="ARBA00022475"/>
    </source>
</evidence>
<keyword evidence="7 14" id="KW-0915">Sodium</keyword>
<dbReference type="HAMAP" id="MF_00454">
    <property type="entry name" value="FluC"/>
    <property type="match status" value="1"/>
</dbReference>
<keyword evidence="8 14" id="KW-0406">Ion transport</keyword>
<dbReference type="GO" id="GO:0062054">
    <property type="term" value="F:fluoride channel activity"/>
    <property type="evidence" value="ECO:0007669"/>
    <property type="project" value="UniProtKB-UniRule"/>
</dbReference>
<dbReference type="EMBL" id="CP035232">
    <property type="protein sequence ID" value="QAT64442.1"/>
    <property type="molecule type" value="Genomic_DNA"/>
</dbReference>
<evidence type="ECO:0000256" key="7">
    <source>
        <dbReference type="ARBA" id="ARBA00023053"/>
    </source>
</evidence>
<evidence type="ECO:0000256" key="14">
    <source>
        <dbReference type="HAMAP-Rule" id="MF_00454"/>
    </source>
</evidence>
<comment type="activity regulation">
    <text evidence="14">Na(+) is not transported, but it plays an essential structural role and its presence is essential for fluoride channel function.</text>
</comment>
<name>A0AAJ3YW35_9BACI</name>
<feature type="binding site" evidence="14">
    <location>
        <position position="74"/>
    </location>
    <ligand>
        <name>Na(+)</name>
        <dbReference type="ChEBI" id="CHEBI:29101"/>
        <note>structural</note>
    </ligand>
</feature>
<feature type="binding site" evidence="14">
    <location>
        <position position="71"/>
    </location>
    <ligand>
        <name>Na(+)</name>
        <dbReference type="ChEBI" id="CHEBI:29101"/>
        <note>structural</note>
    </ligand>
</feature>
<dbReference type="RefSeq" id="WP_046129733.1">
    <property type="nucleotide sequence ID" value="NZ_CP035232.1"/>
</dbReference>
<gene>
    <name evidence="14" type="primary">fluC</name>
    <name evidence="14" type="synonym">crcB</name>
    <name evidence="15" type="ORF">EQZ20_05655</name>
</gene>
<keyword evidence="10 14" id="KW-0407">Ion channel</keyword>
<dbReference type="PANTHER" id="PTHR28259">
    <property type="entry name" value="FLUORIDE EXPORT PROTEIN 1-RELATED"/>
    <property type="match status" value="1"/>
</dbReference>